<keyword evidence="3" id="KW-1185">Reference proteome</keyword>
<feature type="compositionally biased region" description="Polar residues" evidence="1">
    <location>
        <begin position="15"/>
        <end position="26"/>
    </location>
</feature>
<sequence>RHTERAEGQDRSKRTSGPTPGTSSELLNDRTEQHELCVQFTFFLYADHKTDLFGCLLERSYTGNRAGVDYLTKATDWLCLAESWRVFCKPGRLRG</sequence>
<feature type="region of interest" description="Disordered" evidence="1">
    <location>
        <begin position="1"/>
        <end position="28"/>
    </location>
</feature>
<accession>A0A3B3WW39</accession>
<reference evidence="2" key="1">
    <citation type="submission" date="2025-08" db="UniProtKB">
        <authorList>
            <consortium name="Ensembl"/>
        </authorList>
    </citation>
    <scope>IDENTIFICATION</scope>
</reference>
<protein>
    <submittedName>
        <fullName evidence="2">Uncharacterized protein</fullName>
    </submittedName>
</protein>
<organism evidence="2 3">
    <name type="scientific">Poecilia mexicana</name>
    <dbReference type="NCBI Taxonomy" id="48701"/>
    <lineage>
        <taxon>Eukaryota</taxon>
        <taxon>Metazoa</taxon>
        <taxon>Chordata</taxon>
        <taxon>Craniata</taxon>
        <taxon>Vertebrata</taxon>
        <taxon>Euteleostomi</taxon>
        <taxon>Actinopterygii</taxon>
        <taxon>Neopterygii</taxon>
        <taxon>Teleostei</taxon>
        <taxon>Neoteleostei</taxon>
        <taxon>Acanthomorphata</taxon>
        <taxon>Ovalentaria</taxon>
        <taxon>Atherinomorphae</taxon>
        <taxon>Cyprinodontiformes</taxon>
        <taxon>Poeciliidae</taxon>
        <taxon>Poeciliinae</taxon>
        <taxon>Poecilia</taxon>
    </lineage>
</organism>
<reference evidence="2" key="2">
    <citation type="submission" date="2025-09" db="UniProtKB">
        <authorList>
            <consortium name="Ensembl"/>
        </authorList>
    </citation>
    <scope>IDENTIFICATION</scope>
</reference>
<evidence type="ECO:0000313" key="2">
    <source>
        <dbReference type="Ensembl" id="ENSPMEP00000006988.1"/>
    </source>
</evidence>
<evidence type="ECO:0000313" key="3">
    <source>
        <dbReference type="Proteomes" id="UP000261480"/>
    </source>
</evidence>
<evidence type="ECO:0000256" key="1">
    <source>
        <dbReference type="SAM" id="MobiDB-lite"/>
    </source>
</evidence>
<proteinExistence type="predicted"/>
<dbReference type="AlphaFoldDB" id="A0A3B3WW39"/>
<dbReference type="Proteomes" id="UP000261480">
    <property type="component" value="Unplaced"/>
</dbReference>
<dbReference type="Ensembl" id="ENSPMET00000004880.1">
    <property type="protein sequence ID" value="ENSPMEP00000006988.1"/>
    <property type="gene ID" value="ENSPMEG00000008567.1"/>
</dbReference>
<feature type="compositionally biased region" description="Basic and acidic residues" evidence="1">
    <location>
        <begin position="1"/>
        <end position="13"/>
    </location>
</feature>
<name>A0A3B3WW39_9TELE</name>